<dbReference type="SUPFAM" id="SSF55174">
    <property type="entry name" value="Alpha-L RNA-binding motif"/>
    <property type="match status" value="1"/>
</dbReference>
<keyword evidence="1" id="KW-0694">RNA-binding</keyword>
<accession>A0AAV2NCJ7</accession>
<evidence type="ECO:0000256" key="1">
    <source>
        <dbReference type="PROSITE-ProRule" id="PRU00182"/>
    </source>
</evidence>
<dbReference type="CDD" id="cd00165">
    <property type="entry name" value="S4"/>
    <property type="match status" value="1"/>
</dbReference>
<dbReference type="InterPro" id="IPR036986">
    <property type="entry name" value="S4_RNA-bd_sf"/>
</dbReference>
<dbReference type="Gene3D" id="3.10.290.10">
    <property type="entry name" value="RNA-binding S4 domain"/>
    <property type="match status" value="1"/>
</dbReference>
<evidence type="ECO:0000313" key="5">
    <source>
        <dbReference type="Proteomes" id="UP001497644"/>
    </source>
</evidence>
<protein>
    <recommendedName>
        <fullName evidence="3">Mitochondrial transcription rescue factor 1 C-terminal domain-containing protein</fullName>
    </recommendedName>
</protein>
<proteinExistence type="predicted"/>
<dbReference type="PANTHER" id="PTHR13633">
    <property type="entry name" value="MITOCHONDRIAL TRANSCRIPTION RESCUE FACTOR 1"/>
    <property type="match status" value="1"/>
</dbReference>
<dbReference type="EMBL" id="OZ034836">
    <property type="protein sequence ID" value="CAL1677950.1"/>
    <property type="molecule type" value="Genomic_DNA"/>
</dbReference>
<feature type="region of interest" description="Disordered" evidence="2">
    <location>
        <begin position="62"/>
        <end position="88"/>
    </location>
</feature>
<reference evidence="4" key="1">
    <citation type="submission" date="2024-04" db="EMBL/GenBank/DDBJ databases">
        <authorList>
            <consortium name="Molecular Ecology Group"/>
        </authorList>
    </citation>
    <scope>NUCLEOTIDE SEQUENCE</scope>
</reference>
<evidence type="ECO:0000256" key="2">
    <source>
        <dbReference type="SAM" id="MobiDB-lite"/>
    </source>
</evidence>
<feature type="compositionally biased region" description="Acidic residues" evidence="2">
    <location>
        <begin position="72"/>
        <end position="83"/>
    </location>
</feature>
<dbReference type="Pfam" id="PF25818">
    <property type="entry name" value="MTRES1_C"/>
    <property type="match status" value="1"/>
</dbReference>
<dbReference type="Proteomes" id="UP001497644">
    <property type="component" value="Chromosome 13"/>
</dbReference>
<feature type="compositionally biased region" description="Basic and acidic residues" evidence="2">
    <location>
        <begin position="62"/>
        <end position="71"/>
    </location>
</feature>
<dbReference type="AlphaFoldDB" id="A0AAV2NCJ7"/>
<gene>
    <name evidence="4" type="ORF">LPLAT_LOCUS3880</name>
</gene>
<dbReference type="GO" id="GO:0003723">
    <property type="term" value="F:RNA binding"/>
    <property type="evidence" value="ECO:0007669"/>
    <property type="project" value="UniProtKB-KW"/>
</dbReference>
<feature type="domain" description="Mitochondrial transcription rescue factor 1 C-terminal" evidence="3">
    <location>
        <begin position="94"/>
        <end position="185"/>
    </location>
</feature>
<evidence type="ECO:0000313" key="4">
    <source>
        <dbReference type="EMBL" id="CAL1677950.1"/>
    </source>
</evidence>
<name>A0AAV2NCJ7_9HYME</name>
<keyword evidence="5" id="KW-1185">Reference proteome</keyword>
<evidence type="ECO:0000259" key="3">
    <source>
        <dbReference type="Pfam" id="PF25818"/>
    </source>
</evidence>
<sequence>MLSRATINIIRKLICSNARTFYYAQNSLQSNLLTHDSSTKEYNIQNHYNLYIAKRFKYNKRKTADNKKSRDEDSDEEEEENEEAAAGSKTITINIPSLRLDTISKAGFGITRNKVEEAFYASKFRVNGNKVFKKSMEVEVGDEIDLVSHRSLDNPGFLIVNKIVILSMNSASESVRVKLSRDKNLLIEDYEEPWSENGS</sequence>
<dbReference type="PANTHER" id="PTHR13633:SF3">
    <property type="entry name" value="MITOCHONDRIAL TRANSCRIPTION RESCUE FACTOR 1"/>
    <property type="match status" value="1"/>
</dbReference>
<dbReference type="GO" id="GO:1903108">
    <property type="term" value="P:regulation of mitochondrial transcription"/>
    <property type="evidence" value="ECO:0007669"/>
    <property type="project" value="TreeGrafter"/>
</dbReference>
<dbReference type="GO" id="GO:0005739">
    <property type="term" value="C:mitochondrion"/>
    <property type="evidence" value="ECO:0007669"/>
    <property type="project" value="TreeGrafter"/>
</dbReference>
<dbReference type="PROSITE" id="PS50889">
    <property type="entry name" value="S4"/>
    <property type="match status" value="1"/>
</dbReference>
<dbReference type="InterPro" id="IPR057896">
    <property type="entry name" value="MTRES1_C"/>
</dbReference>
<organism evidence="4 5">
    <name type="scientific">Lasius platythorax</name>
    <dbReference type="NCBI Taxonomy" id="488582"/>
    <lineage>
        <taxon>Eukaryota</taxon>
        <taxon>Metazoa</taxon>
        <taxon>Ecdysozoa</taxon>
        <taxon>Arthropoda</taxon>
        <taxon>Hexapoda</taxon>
        <taxon>Insecta</taxon>
        <taxon>Pterygota</taxon>
        <taxon>Neoptera</taxon>
        <taxon>Endopterygota</taxon>
        <taxon>Hymenoptera</taxon>
        <taxon>Apocrita</taxon>
        <taxon>Aculeata</taxon>
        <taxon>Formicoidea</taxon>
        <taxon>Formicidae</taxon>
        <taxon>Formicinae</taxon>
        <taxon>Lasius</taxon>
        <taxon>Lasius</taxon>
    </lineage>
</organism>